<feature type="compositionally biased region" description="Basic and acidic residues" evidence="1">
    <location>
        <begin position="183"/>
        <end position="194"/>
    </location>
</feature>
<feature type="region of interest" description="Disordered" evidence="1">
    <location>
        <begin position="42"/>
        <end position="210"/>
    </location>
</feature>
<accession>A0A6G1I5K5</accession>
<gene>
    <name evidence="2" type="ORF">EJ06DRAFT_276555</name>
</gene>
<feature type="compositionally biased region" description="Polar residues" evidence="1">
    <location>
        <begin position="21"/>
        <end position="30"/>
    </location>
</feature>
<evidence type="ECO:0000256" key="1">
    <source>
        <dbReference type="SAM" id="MobiDB-lite"/>
    </source>
</evidence>
<feature type="region of interest" description="Disordered" evidence="1">
    <location>
        <begin position="1"/>
        <end position="30"/>
    </location>
</feature>
<reference evidence="2" key="1">
    <citation type="journal article" date="2020" name="Stud. Mycol.">
        <title>101 Dothideomycetes genomes: a test case for predicting lifestyles and emergence of pathogens.</title>
        <authorList>
            <person name="Haridas S."/>
            <person name="Albert R."/>
            <person name="Binder M."/>
            <person name="Bloem J."/>
            <person name="Labutti K."/>
            <person name="Salamov A."/>
            <person name="Andreopoulos B."/>
            <person name="Baker S."/>
            <person name="Barry K."/>
            <person name="Bills G."/>
            <person name="Bluhm B."/>
            <person name="Cannon C."/>
            <person name="Castanera R."/>
            <person name="Culley D."/>
            <person name="Daum C."/>
            <person name="Ezra D."/>
            <person name="Gonzalez J."/>
            <person name="Henrissat B."/>
            <person name="Kuo A."/>
            <person name="Liang C."/>
            <person name="Lipzen A."/>
            <person name="Lutzoni F."/>
            <person name="Magnuson J."/>
            <person name="Mondo S."/>
            <person name="Nolan M."/>
            <person name="Ohm R."/>
            <person name="Pangilinan J."/>
            <person name="Park H.-J."/>
            <person name="Ramirez L."/>
            <person name="Alfaro M."/>
            <person name="Sun H."/>
            <person name="Tritt A."/>
            <person name="Yoshinaga Y."/>
            <person name="Zwiers L.-H."/>
            <person name="Turgeon B."/>
            <person name="Goodwin S."/>
            <person name="Spatafora J."/>
            <person name="Crous P."/>
            <person name="Grigoriev I."/>
        </authorList>
    </citation>
    <scope>NUCLEOTIDE SEQUENCE</scope>
    <source>
        <strain evidence="2">CBS 262.69</strain>
    </source>
</reference>
<keyword evidence="3" id="KW-1185">Reference proteome</keyword>
<organism evidence="2 3">
    <name type="scientific">Trichodelitschia bisporula</name>
    <dbReference type="NCBI Taxonomy" id="703511"/>
    <lineage>
        <taxon>Eukaryota</taxon>
        <taxon>Fungi</taxon>
        <taxon>Dikarya</taxon>
        <taxon>Ascomycota</taxon>
        <taxon>Pezizomycotina</taxon>
        <taxon>Dothideomycetes</taxon>
        <taxon>Dothideomycetes incertae sedis</taxon>
        <taxon>Phaeotrichales</taxon>
        <taxon>Phaeotrichaceae</taxon>
        <taxon>Trichodelitschia</taxon>
    </lineage>
</organism>
<protein>
    <submittedName>
        <fullName evidence="2">Uncharacterized protein</fullName>
    </submittedName>
</protein>
<evidence type="ECO:0000313" key="3">
    <source>
        <dbReference type="Proteomes" id="UP000799640"/>
    </source>
</evidence>
<name>A0A6G1I5K5_9PEZI</name>
<dbReference type="AlphaFoldDB" id="A0A6G1I5K5"/>
<dbReference type="Proteomes" id="UP000799640">
    <property type="component" value="Unassembled WGS sequence"/>
</dbReference>
<proteinExistence type="predicted"/>
<sequence length="210" mass="22081">MNVPDSCGVGTVAHSARRTPNAGSSSPSVNCQYLPASLAQARRQYTTQKKSAHLNNLRLPPPASKSGTSTPQPASPPQHYHSTSPRYVHYPIAQPHRPPSSAPHPQNHHLASSAQPHSPHPALWLSPPRAPLSTPPSIAMSTPVPGAQRVPYTNGYVAGGKAGRGGKPHTPQAPNTMPISGRRAVEPRDSREAGQESVSANQSPGPLLGH</sequence>
<dbReference type="EMBL" id="ML996689">
    <property type="protein sequence ID" value="KAF2403406.1"/>
    <property type="molecule type" value="Genomic_DNA"/>
</dbReference>
<evidence type="ECO:0000313" key="2">
    <source>
        <dbReference type="EMBL" id="KAF2403406.1"/>
    </source>
</evidence>